<dbReference type="PANTHER" id="PTHR46228">
    <property type="entry name" value="KELCH DOMAIN-CONTAINING PROTEIN"/>
    <property type="match status" value="1"/>
</dbReference>
<proteinExistence type="predicted"/>
<feature type="signal peptide" evidence="5">
    <location>
        <begin position="1"/>
        <end position="24"/>
    </location>
</feature>
<evidence type="ECO:0000313" key="6">
    <source>
        <dbReference type="EMBL" id="KAK4466886.1"/>
    </source>
</evidence>
<keyword evidence="5" id="KW-0732">Signal</keyword>
<dbReference type="Gene3D" id="2.120.10.80">
    <property type="entry name" value="Kelch-type beta propeller"/>
    <property type="match status" value="1"/>
</dbReference>
<protein>
    <submittedName>
        <fullName evidence="6">Uncharacterized protein</fullName>
    </submittedName>
</protein>
<dbReference type="SUPFAM" id="SSF117281">
    <property type="entry name" value="Kelch motif"/>
    <property type="match status" value="1"/>
</dbReference>
<dbReference type="EMBL" id="MU864929">
    <property type="protein sequence ID" value="KAK4466886.1"/>
    <property type="molecule type" value="Genomic_DNA"/>
</dbReference>
<feature type="compositionally biased region" description="Low complexity" evidence="3">
    <location>
        <begin position="745"/>
        <end position="756"/>
    </location>
</feature>
<evidence type="ECO:0000256" key="5">
    <source>
        <dbReference type="SAM" id="SignalP"/>
    </source>
</evidence>
<keyword evidence="4" id="KW-0472">Membrane</keyword>
<gene>
    <name evidence="6" type="ORF">QBC42DRAFT_42120</name>
</gene>
<feature type="compositionally biased region" description="Pro residues" evidence="3">
    <location>
        <begin position="707"/>
        <end position="721"/>
    </location>
</feature>
<feature type="chain" id="PRO_5043945146" evidence="5">
    <location>
        <begin position="25"/>
        <end position="896"/>
    </location>
</feature>
<dbReference type="PANTHER" id="PTHR46228:SF2">
    <property type="entry name" value="KELCH REPEAT PROTEIN (AFU_ORTHOLOGUE AFUA_4G14350)"/>
    <property type="match status" value="1"/>
</dbReference>
<sequence length="896" mass="94527">MVGSSFKTTLIVVTASAPVALGQAFWPSNQINTSICHWPQLRTAVLRDTLYLDGGDLWWRPGLSNGEYGAVVNDNNPLGTIWMLNFSKPFTTASNFSAVLEPLYAAGGQVANNIAPNYQDGALLHNDEEFFLFGGLLTKTASLSDPPGNSVRAYRKYSSKVDGLQPGFITDNLDNNITRYVTYGGGVSAPSENRAWYFSGYRSNSSGPIYVPSGATKATTASQVANQLITLDLTTQQKEDWSVKALPSFIQGRANPEVVWVPVGDKGILVALGGVVDADYFNMVPKSSNEANSRASSPKFMSTIDIYDVAGDEWYQQPTTGGPGQLTRGCAVVAPAQDGSSFNIYYYGGYDGLGLGKAESYSDDVWVLSLPSFTWTKLAAGTKKGRAGHKCVMPYPDQMLVIGGNLPLDTANTIPCLSETVRVFNLSTGAWVDRYDPAVWSKYAVPEAVRNKIGGSPTGGATATTPSPSWSATALAAVFATTYPASKITTFYPYASVAPVNNTNPLAPDPDKDSKGRVPKYLAPVLGVVLGLVFITMIVVAVLLWRRRRLLRNGGTSEAGTEDAGKRIVNWIRNQETKSPATVTSSTTEYFPGSNTDVESSVGQQQQQQHQQHHHHQQQQSMGELMNTEVVRPVELMDTSAPAELHDTPLSHVDVIKRYSSIGETPVLGRGAINNGSFYSSTGGTQQIDHASTISHPVSAIGGPASTPSPAPVHPGPPPIPLTDSSPIAYRPDSDALGNPIQTPTSATGGTSSTAATASTARANIVSGFSQISDRDKSHLRQISDATVSSVHTSGMGHGHSGSVDNGGRILSPTTVPEGEEYEGEDAQARFTTSPAVVSPPTASGGGFGMLGHEAGDYLSARGPGGAGAGGAAGQEGRKSVFSESLDDMGGASGKK</sequence>
<feature type="compositionally biased region" description="Polar residues" evidence="3">
    <location>
        <begin position="578"/>
        <end position="603"/>
    </location>
</feature>
<feature type="region of interest" description="Disordered" evidence="3">
    <location>
        <begin position="790"/>
        <end position="896"/>
    </location>
</feature>
<dbReference type="Proteomes" id="UP001321749">
    <property type="component" value="Unassembled WGS sequence"/>
</dbReference>
<keyword evidence="7" id="KW-1185">Reference proteome</keyword>
<dbReference type="InterPro" id="IPR015915">
    <property type="entry name" value="Kelch-typ_b-propeller"/>
</dbReference>
<evidence type="ECO:0000256" key="1">
    <source>
        <dbReference type="ARBA" id="ARBA00022441"/>
    </source>
</evidence>
<comment type="caution">
    <text evidence="6">The sequence shown here is derived from an EMBL/GenBank/DDBJ whole genome shotgun (WGS) entry which is preliminary data.</text>
</comment>
<feature type="region of interest" description="Disordered" evidence="3">
    <location>
        <begin position="578"/>
        <end position="622"/>
    </location>
</feature>
<organism evidence="6 7">
    <name type="scientific">Cladorrhinum samala</name>
    <dbReference type="NCBI Taxonomy" id="585594"/>
    <lineage>
        <taxon>Eukaryota</taxon>
        <taxon>Fungi</taxon>
        <taxon>Dikarya</taxon>
        <taxon>Ascomycota</taxon>
        <taxon>Pezizomycotina</taxon>
        <taxon>Sordariomycetes</taxon>
        <taxon>Sordariomycetidae</taxon>
        <taxon>Sordariales</taxon>
        <taxon>Podosporaceae</taxon>
        <taxon>Cladorrhinum</taxon>
    </lineage>
</organism>
<keyword evidence="4" id="KW-0812">Transmembrane</keyword>
<evidence type="ECO:0000256" key="4">
    <source>
        <dbReference type="SAM" id="Phobius"/>
    </source>
</evidence>
<reference evidence="6" key="2">
    <citation type="submission" date="2023-06" db="EMBL/GenBank/DDBJ databases">
        <authorList>
            <consortium name="Lawrence Berkeley National Laboratory"/>
            <person name="Mondo S.J."/>
            <person name="Hensen N."/>
            <person name="Bonometti L."/>
            <person name="Westerberg I."/>
            <person name="Brannstrom I.O."/>
            <person name="Guillou S."/>
            <person name="Cros-Aarteil S."/>
            <person name="Calhoun S."/>
            <person name="Haridas S."/>
            <person name="Kuo A."/>
            <person name="Pangilinan J."/>
            <person name="Riley R."/>
            <person name="Labutti K."/>
            <person name="Andreopoulos B."/>
            <person name="Lipzen A."/>
            <person name="Chen C."/>
            <person name="Yanf M."/>
            <person name="Daum C."/>
            <person name="Ng V."/>
            <person name="Clum A."/>
            <person name="Steindorff A."/>
            <person name="Ohm R."/>
            <person name="Martin F."/>
            <person name="Silar P."/>
            <person name="Natvig D."/>
            <person name="Lalanne C."/>
            <person name="Gautier V."/>
            <person name="Ament-Velasquez S.L."/>
            <person name="Kruys A."/>
            <person name="Hutchinson M.I."/>
            <person name="Powell A.J."/>
            <person name="Barry K."/>
            <person name="Miller A.N."/>
            <person name="Grigoriev I.V."/>
            <person name="Debuchy R."/>
            <person name="Gladieux P."/>
            <person name="Thoren M.H."/>
            <person name="Johannesson H."/>
        </authorList>
    </citation>
    <scope>NUCLEOTIDE SEQUENCE</scope>
    <source>
        <strain evidence="6">PSN324</strain>
    </source>
</reference>
<feature type="region of interest" description="Disordered" evidence="3">
    <location>
        <begin position="696"/>
        <end position="756"/>
    </location>
</feature>
<feature type="transmembrane region" description="Helical" evidence="4">
    <location>
        <begin position="521"/>
        <end position="545"/>
    </location>
</feature>
<evidence type="ECO:0000313" key="7">
    <source>
        <dbReference type="Proteomes" id="UP001321749"/>
    </source>
</evidence>
<keyword evidence="1" id="KW-0880">Kelch repeat</keyword>
<dbReference type="AlphaFoldDB" id="A0AAV9I1N0"/>
<accession>A0AAV9I1N0</accession>
<reference evidence="6" key="1">
    <citation type="journal article" date="2023" name="Mol. Phylogenet. Evol.">
        <title>Genome-scale phylogeny and comparative genomics of the fungal order Sordariales.</title>
        <authorList>
            <person name="Hensen N."/>
            <person name="Bonometti L."/>
            <person name="Westerberg I."/>
            <person name="Brannstrom I.O."/>
            <person name="Guillou S."/>
            <person name="Cros-Aarteil S."/>
            <person name="Calhoun S."/>
            <person name="Haridas S."/>
            <person name="Kuo A."/>
            <person name="Mondo S."/>
            <person name="Pangilinan J."/>
            <person name="Riley R."/>
            <person name="LaButti K."/>
            <person name="Andreopoulos B."/>
            <person name="Lipzen A."/>
            <person name="Chen C."/>
            <person name="Yan M."/>
            <person name="Daum C."/>
            <person name="Ng V."/>
            <person name="Clum A."/>
            <person name="Steindorff A."/>
            <person name="Ohm R.A."/>
            <person name="Martin F."/>
            <person name="Silar P."/>
            <person name="Natvig D.O."/>
            <person name="Lalanne C."/>
            <person name="Gautier V."/>
            <person name="Ament-Velasquez S.L."/>
            <person name="Kruys A."/>
            <person name="Hutchinson M.I."/>
            <person name="Powell A.J."/>
            <person name="Barry K."/>
            <person name="Miller A.N."/>
            <person name="Grigoriev I.V."/>
            <person name="Debuchy R."/>
            <person name="Gladieux P."/>
            <person name="Hiltunen Thoren M."/>
            <person name="Johannesson H."/>
        </authorList>
    </citation>
    <scope>NUCLEOTIDE SEQUENCE</scope>
    <source>
        <strain evidence="6">PSN324</strain>
    </source>
</reference>
<evidence type="ECO:0000256" key="2">
    <source>
        <dbReference type="ARBA" id="ARBA00022737"/>
    </source>
</evidence>
<feature type="compositionally biased region" description="Gly residues" evidence="3">
    <location>
        <begin position="863"/>
        <end position="874"/>
    </location>
</feature>
<keyword evidence="4" id="KW-1133">Transmembrane helix</keyword>
<name>A0AAV9I1N0_9PEZI</name>
<keyword evidence="2" id="KW-0677">Repeat</keyword>
<evidence type="ECO:0000256" key="3">
    <source>
        <dbReference type="SAM" id="MobiDB-lite"/>
    </source>
</evidence>